<evidence type="ECO:0000256" key="2">
    <source>
        <dbReference type="ARBA" id="ARBA00010022"/>
    </source>
</evidence>
<dbReference type="Proteomes" id="UP000663852">
    <property type="component" value="Unassembled WGS sequence"/>
</dbReference>
<feature type="chain" id="PRO_5036226873" description="EF-hand domain-containing protein" evidence="6">
    <location>
        <begin position="23"/>
        <end position="108"/>
    </location>
</feature>
<feature type="signal peptide" evidence="6">
    <location>
        <begin position="1"/>
        <end position="22"/>
    </location>
</feature>
<protein>
    <recommendedName>
        <fullName evidence="10">EF-hand domain-containing protein</fullName>
    </recommendedName>
</protein>
<evidence type="ECO:0000256" key="4">
    <source>
        <dbReference type="ARBA" id="ARBA00022837"/>
    </source>
</evidence>
<evidence type="ECO:0000256" key="6">
    <source>
        <dbReference type="SAM" id="SignalP"/>
    </source>
</evidence>
<dbReference type="InterPro" id="IPR011992">
    <property type="entry name" value="EF-hand-dom_pair"/>
</dbReference>
<evidence type="ECO:0000256" key="5">
    <source>
        <dbReference type="RuleBase" id="RU000656"/>
    </source>
</evidence>
<evidence type="ECO:0000256" key="3">
    <source>
        <dbReference type="ARBA" id="ARBA00022525"/>
    </source>
</evidence>
<proteinExistence type="inferred from homology"/>
<sequence length="108" mass="12734">MISTSKITLILLIIVLADLAHATFTNVPAPPKRPGHFRTKNELKQYLQKLHEYHSILGRWRVRRHSDEQLFLPSSNNDLFKFFDINHDHIITKSEFNRRLNSSNENIQ</sequence>
<dbReference type="EMBL" id="CAJNOR010002171">
    <property type="protein sequence ID" value="CAF1257721.1"/>
    <property type="molecule type" value="Genomic_DNA"/>
</dbReference>
<dbReference type="GO" id="GO:0005179">
    <property type="term" value="F:hormone activity"/>
    <property type="evidence" value="ECO:0007669"/>
    <property type="project" value="InterPro"/>
</dbReference>
<dbReference type="InterPro" id="IPR001955">
    <property type="entry name" value="Pancreatic_hormone-like"/>
</dbReference>
<keyword evidence="3" id="KW-0964">Secreted</keyword>
<dbReference type="Pfam" id="PF00159">
    <property type="entry name" value="Hormone_3"/>
    <property type="match status" value="1"/>
</dbReference>
<dbReference type="EMBL" id="CAJNOJ010000001">
    <property type="protein sequence ID" value="CAF0720684.1"/>
    <property type="molecule type" value="Genomic_DNA"/>
</dbReference>
<dbReference type="PROSITE" id="PS50276">
    <property type="entry name" value="PANCREATIC_HORMONE_2"/>
    <property type="match status" value="1"/>
</dbReference>
<comment type="subcellular location">
    <subcellularLocation>
        <location evidence="1">Secreted</location>
    </subcellularLocation>
</comment>
<organism evidence="8 9">
    <name type="scientific">Adineta ricciae</name>
    <name type="common">Rotifer</name>
    <dbReference type="NCBI Taxonomy" id="249248"/>
    <lineage>
        <taxon>Eukaryota</taxon>
        <taxon>Metazoa</taxon>
        <taxon>Spiralia</taxon>
        <taxon>Gnathifera</taxon>
        <taxon>Rotifera</taxon>
        <taxon>Eurotatoria</taxon>
        <taxon>Bdelloidea</taxon>
        <taxon>Adinetida</taxon>
        <taxon>Adinetidae</taxon>
        <taxon>Adineta</taxon>
    </lineage>
</organism>
<dbReference type="InterPro" id="IPR018247">
    <property type="entry name" value="EF_Hand_1_Ca_BS"/>
</dbReference>
<comment type="similarity">
    <text evidence="2 5">Belongs to the NPY family.</text>
</comment>
<dbReference type="GO" id="GO:0005576">
    <property type="term" value="C:extracellular region"/>
    <property type="evidence" value="ECO:0007669"/>
    <property type="project" value="UniProtKB-SubCell"/>
</dbReference>
<keyword evidence="6" id="KW-0732">Signal</keyword>
<evidence type="ECO:0008006" key="10">
    <source>
        <dbReference type="Google" id="ProtNLM"/>
    </source>
</evidence>
<dbReference type="SUPFAM" id="SSF47473">
    <property type="entry name" value="EF-hand"/>
    <property type="match status" value="1"/>
</dbReference>
<evidence type="ECO:0000256" key="1">
    <source>
        <dbReference type="ARBA" id="ARBA00004613"/>
    </source>
</evidence>
<evidence type="ECO:0000313" key="8">
    <source>
        <dbReference type="EMBL" id="CAF1257721.1"/>
    </source>
</evidence>
<dbReference type="PROSITE" id="PS00018">
    <property type="entry name" value="EF_HAND_1"/>
    <property type="match status" value="1"/>
</dbReference>
<dbReference type="Proteomes" id="UP000663828">
    <property type="component" value="Unassembled WGS sequence"/>
</dbReference>
<name>A0A815AJ21_ADIRI</name>
<dbReference type="SMART" id="SM00309">
    <property type="entry name" value="PAH"/>
    <property type="match status" value="1"/>
</dbReference>
<accession>A0A815AJ21</accession>
<evidence type="ECO:0000313" key="7">
    <source>
        <dbReference type="EMBL" id="CAF0720684.1"/>
    </source>
</evidence>
<evidence type="ECO:0000313" key="9">
    <source>
        <dbReference type="Proteomes" id="UP000663828"/>
    </source>
</evidence>
<dbReference type="OrthoDB" id="9972427at2759"/>
<gene>
    <name evidence="7" type="ORF">EDS130_LOCUS216</name>
    <name evidence="8" type="ORF">XAT740_LOCUS26607</name>
</gene>
<dbReference type="AlphaFoldDB" id="A0A815AJ21"/>
<comment type="caution">
    <text evidence="8">The sequence shown here is derived from an EMBL/GenBank/DDBJ whole genome shotgun (WGS) entry which is preliminary data.</text>
</comment>
<reference evidence="8" key="1">
    <citation type="submission" date="2021-02" db="EMBL/GenBank/DDBJ databases">
        <authorList>
            <person name="Nowell W R."/>
        </authorList>
    </citation>
    <scope>NUCLEOTIDE SEQUENCE</scope>
</reference>
<keyword evidence="4" id="KW-0106">Calcium</keyword>
<keyword evidence="9" id="KW-1185">Reference proteome</keyword>